<sequence length="562" mass="58440">MFAIHRQIRGQAHSEACSTAWTTVRASTAKIKTMPSKTLSPASSRRIRPLALPLLLSLPLLLAACGGGGGSSDSSASPSAPSTAAPATPPGAPATTPPVSTTPATPPASVPVADFSVTTKVIATGATGKVFGLKANFFNDGLVPASPMSNYGFPNPVIPVVNADGSLDVAWLDYTGATQSGVSGLAAPGTISITHVNPDLSAGATTATSLRSYKLLGFTKDASGAFYVAYNVDHPYRNAVAGDVNNVNGNELHIAKASSASFAAKAWDTLVFGNQDNSKDKSKGNPGTAGGGVLSYDAVNQKLVLYVAHQMAWGDNGTRHQAGYFRYFDGVTGNVVTPAGNAMNMGSAWFYSHNFNQRLLIDNGIAYTLAHGDAYPRQLGFSARTLAGYLGKDSTVFDKPYQAIDGAEGDNTTNAETGQFIKLGSGDFAMVHATSQGRAARDVRISLVSGADGSVRSSAWLTSNAANTQAIMPKLEAYGSGFVVSYGLWNSSSRTNRAIEWHFMQLDASLNPLQLSNPVPGIEFVADLPLLRFTGGPNAGRVGWVSGNDQGTLSVNLVPAAR</sequence>
<evidence type="ECO:0000313" key="2">
    <source>
        <dbReference type="EMBL" id="AEK61535.1"/>
    </source>
</evidence>
<feature type="compositionally biased region" description="Pro residues" evidence="1">
    <location>
        <begin position="87"/>
        <end position="96"/>
    </location>
</feature>
<feature type="compositionally biased region" description="Low complexity" evidence="1">
    <location>
        <begin position="72"/>
        <end position="86"/>
    </location>
</feature>
<keyword evidence="3" id="KW-1185">Reference proteome</keyword>
<dbReference type="EMBL" id="CP002745">
    <property type="protein sequence ID" value="AEK61535.1"/>
    <property type="molecule type" value="Genomic_DNA"/>
</dbReference>
<dbReference type="STRING" id="1005048.CFU_1703"/>
<evidence type="ECO:0000313" key="3">
    <source>
        <dbReference type="Proteomes" id="UP000008392"/>
    </source>
</evidence>
<dbReference type="HOGENOM" id="CLU_484609_0_0_4"/>
<organism evidence="2 3">
    <name type="scientific">Collimonas fungivorans (strain Ter331)</name>
    <dbReference type="NCBI Taxonomy" id="1005048"/>
    <lineage>
        <taxon>Bacteria</taxon>
        <taxon>Pseudomonadati</taxon>
        <taxon>Pseudomonadota</taxon>
        <taxon>Betaproteobacteria</taxon>
        <taxon>Burkholderiales</taxon>
        <taxon>Oxalobacteraceae</taxon>
        <taxon>Collimonas</taxon>
    </lineage>
</organism>
<reference evidence="2 3" key="2">
    <citation type="journal article" date="2006" name="J. Microbiol. Methods">
        <title>Genomic flank-sequencing of plasposon insertion sites for rapid identification of functional genes.</title>
        <authorList>
            <person name="Leveau J.H."/>
            <person name="Gerards S."/>
            <person name="Fritsche K."/>
            <person name="Zondag G."/>
            <person name="van Veen J.A."/>
        </authorList>
    </citation>
    <scope>NUCLEOTIDE SEQUENCE [LARGE SCALE GENOMIC DNA]</scope>
    <source>
        <strain evidence="2 3">Ter331</strain>
    </source>
</reference>
<reference evidence="2 3" key="5">
    <citation type="journal article" date="2011" name="ISME J.">
        <title>Dual transcriptional profiling of a bacterial/fungal confrontation: Collimonas fungivorans versus Aspergillus niger.</title>
        <authorList>
            <person name="Mela F."/>
            <person name="Fritsche K."/>
            <person name="de Boer W."/>
            <person name="van Veen J.A."/>
            <person name="de Graaff L.H."/>
            <person name="van den Berg M."/>
            <person name="Leveau J.H."/>
        </authorList>
    </citation>
    <scope>NUCLEOTIDE SEQUENCE [LARGE SCALE GENOMIC DNA]</scope>
    <source>
        <strain evidence="2 3">Ter331</strain>
    </source>
</reference>
<evidence type="ECO:0000256" key="1">
    <source>
        <dbReference type="SAM" id="MobiDB-lite"/>
    </source>
</evidence>
<dbReference type="KEGG" id="cfu:CFU_1703"/>
<accession>G0ABG9</accession>
<name>G0ABG9_COLFT</name>
<reference evidence="2 3" key="1">
    <citation type="journal article" date="2004" name="Environ. Microbiol.">
        <title>Phylogeny-function analysis of (meta)genomic libraries: screening for expression of ribosomal RNA genes by large-insert library fluorescent in situ hybridization (LIL-FISH).</title>
        <authorList>
            <person name="Leveau J.H."/>
            <person name="Gerards S."/>
            <person name="de Boer W."/>
            <person name="van Veen J.A."/>
        </authorList>
    </citation>
    <scope>NUCLEOTIDE SEQUENCE [LARGE SCALE GENOMIC DNA]</scope>
    <source>
        <strain evidence="2 3">Ter331</strain>
    </source>
</reference>
<reference evidence="3" key="6">
    <citation type="submission" date="2011-05" db="EMBL/GenBank/DDBJ databases">
        <title>Complete sequence of Collimonas fungivorans Ter331.</title>
        <authorList>
            <person name="Leveau J.H."/>
        </authorList>
    </citation>
    <scope>NUCLEOTIDE SEQUENCE [LARGE SCALE GENOMIC DNA]</scope>
    <source>
        <strain evidence="3">Ter331</strain>
    </source>
</reference>
<proteinExistence type="predicted"/>
<reference evidence="2 3" key="3">
    <citation type="journal article" date="2008" name="FEMS Microbiol. Ecol.">
        <title>Identification and characterization of genes underlying chitinolysis in Collimonas fungivorans Ter331.</title>
        <authorList>
            <person name="Fritsche K."/>
            <person name="de Boer W."/>
            <person name="Gerards S."/>
            <person name="van den Berg M."/>
            <person name="van Veen J.A."/>
            <person name="Leveau J.H."/>
        </authorList>
    </citation>
    <scope>NUCLEOTIDE SEQUENCE [LARGE SCALE GENOMIC DNA]</scope>
    <source>
        <strain evidence="2 3">Ter331</strain>
    </source>
</reference>
<dbReference type="Proteomes" id="UP000008392">
    <property type="component" value="Chromosome"/>
</dbReference>
<protein>
    <submittedName>
        <fullName evidence="2">Uncharacterized protein</fullName>
    </submittedName>
</protein>
<gene>
    <name evidence="2" type="ordered locus">CFU_1703</name>
</gene>
<feature type="region of interest" description="Disordered" evidence="1">
    <location>
        <begin position="71"/>
        <end position="109"/>
    </location>
</feature>
<dbReference type="AlphaFoldDB" id="G0ABG9"/>
<reference evidence="2 3" key="4">
    <citation type="journal article" date="2010" name="Environ. Microbiol.">
        <title>The bacterial genus Collimonas: mycophagy, weathering and other adaptive solutions to life in oligotrophic soil environments.</title>
        <authorList>
            <person name="Leveau J.H."/>
            <person name="Uroz S."/>
            <person name="de Boer W."/>
        </authorList>
    </citation>
    <scope>NUCLEOTIDE SEQUENCE [LARGE SCALE GENOMIC DNA]</scope>
    <source>
        <strain evidence="2 3">Ter331</strain>
    </source>
</reference>
<dbReference type="eggNOG" id="ENOG502ZQ47">
    <property type="taxonomic scope" value="Bacteria"/>
</dbReference>